<keyword evidence="13" id="KW-1185">Reference proteome</keyword>
<keyword evidence="5 7" id="KW-0460">Magnesium</keyword>
<keyword evidence="6" id="KW-0413">Isomerase</keyword>
<evidence type="ECO:0000313" key="13">
    <source>
        <dbReference type="Proteomes" id="UP001461341"/>
    </source>
</evidence>
<dbReference type="Pfam" id="PF00408">
    <property type="entry name" value="PGM_PMM_IV"/>
    <property type="match status" value="1"/>
</dbReference>
<feature type="domain" description="Alpha-D-phosphohexomutase alpha/beta/alpha" evidence="9">
    <location>
        <begin position="4"/>
        <end position="132"/>
    </location>
</feature>
<dbReference type="PROSITE" id="PS00710">
    <property type="entry name" value="PGM_PMM"/>
    <property type="match status" value="1"/>
</dbReference>
<evidence type="ECO:0000259" key="9">
    <source>
        <dbReference type="Pfam" id="PF02878"/>
    </source>
</evidence>
<dbReference type="Pfam" id="PF02879">
    <property type="entry name" value="PGM_PMM_II"/>
    <property type="match status" value="1"/>
</dbReference>
<dbReference type="PANTHER" id="PTHR43771">
    <property type="entry name" value="PHOSPHOMANNOMUTASE"/>
    <property type="match status" value="1"/>
</dbReference>
<feature type="domain" description="Alpha-D-phosphohexomutase C-terminal" evidence="8">
    <location>
        <begin position="381"/>
        <end position="435"/>
    </location>
</feature>
<dbReference type="RefSeq" id="WP_369019184.1">
    <property type="nucleotide sequence ID" value="NZ_CP121689.1"/>
</dbReference>
<dbReference type="SUPFAM" id="SSF53738">
    <property type="entry name" value="Phosphoglucomutase, first 3 domains"/>
    <property type="match status" value="3"/>
</dbReference>
<evidence type="ECO:0000256" key="6">
    <source>
        <dbReference type="ARBA" id="ARBA00023235"/>
    </source>
</evidence>
<dbReference type="InterPro" id="IPR005843">
    <property type="entry name" value="A-D-PHexomutase_C"/>
</dbReference>
<sequence length="453" mass="50715">MSSIFKECDIRGIYPEEINENLARKIGKAFAFFFEPQSVIVVGGDVRLSTPPLKKALIEGLVVGGLKVIDVGIVPTPLFYFIVETTAASGGLMVTASHNPPQYNGIKLAFGKMPPRPEDIQKIAKLVTEGKNLKRAKGELLATNEDWEKLYFSYLLERLPAPARPLKMVVDCGNGCYSGIATRFLRGFGHQVIELFCDRNGAFPNRSPNPALPQNLQKLSEMVRSHRANLGIAFDGDGDRVVFVDEQGRFVQAEHSMIFFIRNFVPSGSAFVYDLKCSNIVPQELEKKNCHPLPERSGHAYIKRRLIEEGAFMGGEISGHYFFGNLGRDDGLYAAALFSALLSRQETLLSEVLALYPEPHVTPDIRIPRDLEEHLVEKILETISSSEAELITIDGVKALWSDGWAMLRNSVTEPVYTLRFEATSPEHLRELVHRFLFKFPKVEKVVLEKIYST</sequence>
<feature type="domain" description="Alpha-D-phosphohexomutase alpha/beta/alpha" evidence="11">
    <location>
        <begin position="267"/>
        <end position="356"/>
    </location>
</feature>
<dbReference type="InterPro" id="IPR005846">
    <property type="entry name" value="A-D-PHexomutase_a/b/a-III"/>
</dbReference>
<dbReference type="CDD" id="cd03089">
    <property type="entry name" value="PMM_PGM"/>
    <property type="match status" value="1"/>
</dbReference>
<feature type="domain" description="Alpha-D-phosphohexomutase alpha/beta/alpha" evidence="10">
    <location>
        <begin position="152"/>
        <end position="248"/>
    </location>
</feature>
<reference evidence="12 13" key="1">
    <citation type="submission" date="2023-03" db="EMBL/GenBank/DDBJ databases">
        <title>Novel Species.</title>
        <authorList>
            <person name="Ma S."/>
        </authorList>
    </citation>
    <scope>NUCLEOTIDE SEQUENCE [LARGE SCALE GENOMIC DNA]</scope>
    <source>
        <strain evidence="12 13">B11</strain>
    </source>
</reference>
<evidence type="ECO:0000256" key="5">
    <source>
        <dbReference type="ARBA" id="ARBA00022842"/>
    </source>
</evidence>
<evidence type="ECO:0000256" key="1">
    <source>
        <dbReference type="ARBA" id="ARBA00001946"/>
    </source>
</evidence>
<dbReference type="InterPro" id="IPR005845">
    <property type="entry name" value="A-D-PHexomutase_a/b/a-II"/>
</dbReference>
<dbReference type="InterPro" id="IPR016055">
    <property type="entry name" value="A-D-PHexomutase_a/b/a-I/II/III"/>
</dbReference>
<keyword evidence="3" id="KW-0597">Phosphoprotein</keyword>
<evidence type="ECO:0000259" key="10">
    <source>
        <dbReference type="Pfam" id="PF02879"/>
    </source>
</evidence>
<evidence type="ECO:0000259" key="8">
    <source>
        <dbReference type="Pfam" id="PF00408"/>
    </source>
</evidence>
<dbReference type="InterPro" id="IPR005841">
    <property type="entry name" value="Alpha-D-phosphohexomutase_SF"/>
</dbReference>
<protein>
    <submittedName>
        <fullName evidence="12">Phosphomannomutase/phosphoglucomutase</fullName>
    </submittedName>
</protein>
<dbReference type="InterPro" id="IPR005844">
    <property type="entry name" value="A-D-PHexomutase_a/b/a-I"/>
</dbReference>
<dbReference type="PRINTS" id="PR00509">
    <property type="entry name" value="PGMPMM"/>
</dbReference>
<gene>
    <name evidence="12" type="ORF">QBE54_04645</name>
</gene>
<dbReference type="PANTHER" id="PTHR43771:SF2">
    <property type="entry name" value="PHOSPHOMANNOMUTASE_PHOSPHOGLUCOMUTASE"/>
    <property type="match status" value="1"/>
</dbReference>
<accession>A0ABZ2YDZ3</accession>
<organism evidence="12 13">
    <name type="scientific">Thermatribacter velox</name>
    <dbReference type="NCBI Taxonomy" id="3039681"/>
    <lineage>
        <taxon>Bacteria</taxon>
        <taxon>Pseudomonadati</taxon>
        <taxon>Atribacterota</taxon>
        <taxon>Atribacteria</taxon>
        <taxon>Atribacterales</taxon>
        <taxon>Thermatribacteraceae</taxon>
        <taxon>Thermatribacter</taxon>
    </lineage>
</organism>
<comment type="similarity">
    <text evidence="2 7">Belongs to the phosphohexose mutase family.</text>
</comment>
<evidence type="ECO:0000256" key="3">
    <source>
        <dbReference type="ARBA" id="ARBA00022553"/>
    </source>
</evidence>
<comment type="cofactor">
    <cofactor evidence="1">
        <name>Mg(2+)</name>
        <dbReference type="ChEBI" id="CHEBI:18420"/>
    </cofactor>
</comment>
<evidence type="ECO:0000259" key="11">
    <source>
        <dbReference type="Pfam" id="PF02880"/>
    </source>
</evidence>
<name>A0ABZ2YDZ3_9BACT</name>
<dbReference type="Proteomes" id="UP001461341">
    <property type="component" value="Chromosome"/>
</dbReference>
<dbReference type="SUPFAM" id="SSF55957">
    <property type="entry name" value="Phosphoglucomutase, C-terminal domain"/>
    <property type="match status" value="1"/>
</dbReference>
<evidence type="ECO:0000256" key="4">
    <source>
        <dbReference type="ARBA" id="ARBA00022723"/>
    </source>
</evidence>
<dbReference type="InterPro" id="IPR016066">
    <property type="entry name" value="A-D-PHexomutase_CS"/>
</dbReference>
<keyword evidence="4 7" id="KW-0479">Metal-binding</keyword>
<evidence type="ECO:0000256" key="7">
    <source>
        <dbReference type="RuleBase" id="RU004326"/>
    </source>
</evidence>
<proteinExistence type="inferred from homology"/>
<dbReference type="Gene3D" id="3.40.120.10">
    <property type="entry name" value="Alpha-D-Glucose-1,6-Bisphosphate, subunit A, domain 3"/>
    <property type="match status" value="3"/>
</dbReference>
<dbReference type="Pfam" id="PF02878">
    <property type="entry name" value="PGM_PMM_I"/>
    <property type="match status" value="1"/>
</dbReference>
<dbReference type="Gene3D" id="3.30.310.50">
    <property type="entry name" value="Alpha-D-phosphohexomutase, C-terminal domain"/>
    <property type="match status" value="1"/>
</dbReference>
<dbReference type="EMBL" id="CP121689">
    <property type="protein sequence ID" value="WZL77017.1"/>
    <property type="molecule type" value="Genomic_DNA"/>
</dbReference>
<dbReference type="Pfam" id="PF02880">
    <property type="entry name" value="PGM_PMM_III"/>
    <property type="match status" value="1"/>
</dbReference>
<evidence type="ECO:0000313" key="12">
    <source>
        <dbReference type="EMBL" id="WZL77017.1"/>
    </source>
</evidence>
<dbReference type="InterPro" id="IPR036900">
    <property type="entry name" value="A-D-PHexomutase_C_sf"/>
</dbReference>
<evidence type="ECO:0000256" key="2">
    <source>
        <dbReference type="ARBA" id="ARBA00010231"/>
    </source>
</evidence>